<organism evidence="2 3">
    <name type="scientific">Periconia digitata</name>
    <dbReference type="NCBI Taxonomy" id="1303443"/>
    <lineage>
        <taxon>Eukaryota</taxon>
        <taxon>Fungi</taxon>
        <taxon>Dikarya</taxon>
        <taxon>Ascomycota</taxon>
        <taxon>Pezizomycotina</taxon>
        <taxon>Dothideomycetes</taxon>
        <taxon>Pleosporomycetidae</taxon>
        <taxon>Pleosporales</taxon>
        <taxon>Massarineae</taxon>
        <taxon>Periconiaceae</taxon>
        <taxon>Periconia</taxon>
    </lineage>
</organism>
<feature type="signal peptide" evidence="1">
    <location>
        <begin position="1"/>
        <end position="27"/>
    </location>
</feature>
<dbReference type="EMBL" id="CAOQHR010000006">
    <property type="protein sequence ID" value="CAI6336690.1"/>
    <property type="molecule type" value="Genomic_DNA"/>
</dbReference>
<feature type="chain" id="PRO_5040934800" evidence="1">
    <location>
        <begin position="28"/>
        <end position="164"/>
    </location>
</feature>
<evidence type="ECO:0000313" key="2">
    <source>
        <dbReference type="EMBL" id="CAI6336690.1"/>
    </source>
</evidence>
<gene>
    <name evidence="2" type="ORF">PDIGIT_LOCUS9795</name>
</gene>
<dbReference type="Proteomes" id="UP001152607">
    <property type="component" value="Unassembled WGS sequence"/>
</dbReference>
<accession>A0A9W4UIP5</accession>
<dbReference type="AlphaFoldDB" id="A0A9W4UIP5"/>
<evidence type="ECO:0000256" key="1">
    <source>
        <dbReference type="SAM" id="SignalP"/>
    </source>
</evidence>
<reference evidence="2" key="1">
    <citation type="submission" date="2023-01" db="EMBL/GenBank/DDBJ databases">
        <authorList>
            <person name="Van Ghelder C."/>
            <person name="Rancurel C."/>
        </authorList>
    </citation>
    <scope>NUCLEOTIDE SEQUENCE</scope>
    <source>
        <strain evidence="2">CNCM I-4278</strain>
    </source>
</reference>
<dbReference type="OrthoDB" id="5407769at2759"/>
<sequence length="164" mass="19012">MKSPQKEASMWTTILLPIFILSATTTAFNFTVYGTDDCTYKPNANQVKIGYPDAHLEYGCYGFTARPEFKKMQLQWTGDKDNKYMLATFKTEDCCWADLVETFGWEDECVEFKGNEMYSFRVFDPENLDKGLQVQEDLYKCKRCKGDRCLDKGLNPMPEPRPVQ</sequence>
<keyword evidence="3" id="KW-1185">Reference proteome</keyword>
<keyword evidence="1" id="KW-0732">Signal</keyword>
<evidence type="ECO:0000313" key="3">
    <source>
        <dbReference type="Proteomes" id="UP001152607"/>
    </source>
</evidence>
<name>A0A9W4UIP5_9PLEO</name>
<protein>
    <submittedName>
        <fullName evidence="2">Uncharacterized protein</fullName>
    </submittedName>
</protein>
<comment type="caution">
    <text evidence="2">The sequence shown here is derived from an EMBL/GenBank/DDBJ whole genome shotgun (WGS) entry which is preliminary data.</text>
</comment>
<proteinExistence type="predicted"/>